<keyword evidence="4 7" id="KW-1133">Transmembrane helix</keyword>
<comment type="similarity">
    <text evidence="2">Belongs to the major facilitator superfamily. TCR/Tet family.</text>
</comment>
<evidence type="ECO:0000256" key="4">
    <source>
        <dbReference type="ARBA" id="ARBA00022989"/>
    </source>
</evidence>
<dbReference type="InterPro" id="IPR020846">
    <property type="entry name" value="MFS_dom"/>
</dbReference>
<keyword evidence="5 7" id="KW-0472">Membrane</keyword>
<protein>
    <submittedName>
        <fullName evidence="9">Efflux pump roqT</fullName>
    </submittedName>
</protein>
<dbReference type="PANTHER" id="PTHR23501">
    <property type="entry name" value="MAJOR FACILITATOR SUPERFAMILY"/>
    <property type="match status" value="1"/>
</dbReference>
<keyword evidence="3 7" id="KW-0812">Transmembrane</keyword>
<feature type="transmembrane region" description="Helical" evidence="7">
    <location>
        <begin position="182"/>
        <end position="201"/>
    </location>
</feature>
<dbReference type="EMBL" id="JAPWDQ010000005">
    <property type="protein sequence ID" value="KAJ5484752.1"/>
    <property type="molecule type" value="Genomic_DNA"/>
</dbReference>
<dbReference type="FunFam" id="1.20.1720.10:FF:000012">
    <property type="entry name" value="MFS toxin efflux pump (AflT)"/>
    <property type="match status" value="1"/>
</dbReference>
<evidence type="ECO:0000313" key="10">
    <source>
        <dbReference type="Proteomes" id="UP001148312"/>
    </source>
</evidence>
<feature type="transmembrane region" description="Helical" evidence="7">
    <location>
        <begin position="470"/>
        <end position="489"/>
    </location>
</feature>
<dbReference type="PANTHER" id="PTHR23501:SF199">
    <property type="entry name" value="MFS EFFLUX TRANSPORTER INPD-RELATED"/>
    <property type="match status" value="1"/>
</dbReference>
<evidence type="ECO:0000256" key="7">
    <source>
        <dbReference type="SAM" id="Phobius"/>
    </source>
</evidence>
<dbReference type="InterPro" id="IPR011701">
    <property type="entry name" value="MFS"/>
</dbReference>
<sequence>MSTFFNSANVPKEAGSEGPSIINPSSTANGATPASIAPNIVLSSDSDPFARDGTSPRPPSDIESTLVGGSTRGPTPIDQVNQKQTVPEDHASQVPSYEQATEGSDEKRSTQDPVVKDDEKSSSDSDAENKDEGPEPEYPTAWKLGLISIALCLCVFCVALDNTIIATAIPKITDEFNSLNDVGWYGSAYLLTTCAVTLMFGKLYTFYPVKWTYLVALTIFEIGSLVCAVTPSSVGLICGRAIAGLGAAGLFSGSILIITQSVSLVKRPLYTGILGAMFGVASVAGPLFANVESLSHSSSMGGAFTDRLSWRWCFYINLPIGGVTFFFIVFFFKASKALKPTLSWKEQLAEVDLLGSCFFLPAIISLLLALQWGGVKYPWNSGRIIALFVVFGVLIIIFGVIQWRGQDRATVPPRLIKNRNVWGSAWYALAIGAAYFVFVYYRSRANDQQLPIWFQAIKGASAVKSGIMNLPTIISVVLLSILAGGLVTACGYYTPFMIASSIILTIGAGMLSTLAVDSGHAKWIGYQALFGIGLGLGMQQPMIVVQTALKPVDVPSGTALVMFSQTLGGAIFISVAQNIFQNQLLHYLQVEAPDANAAQLVAGGATMLRQLVSGTLLQQVLHAYNDAITQTFYVAVAMGALSLIGPIFVEWLSVKGKKVEPVAA</sequence>
<dbReference type="FunFam" id="1.20.1250.20:FF:000196">
    <property type="entry name" value="MFS toxin efflux pump (AflT)"/>
    <property type="match status" value="1"/>
</dbReference>
<feature type="transmembrane region" description="Helical" evidence="7">
    <location>
        <begin position="528"/>
        <end position="548"/>
    </location>
</feature>
<keyword evidence="10" id="KW-1185">Reference proteome</keyword>
<feature type="transmembrane region" description="Helical" evidence="7">
    <location>
        <begin position="496"/>
        <end position="516"/>
    </location>
</feature>
<dbReference type="GO" id="GO:0022857">
    <property type="term" value="F:transmembrane transporter activity"/>
    <property type="evidence" value="ECO:0007669"/>
    <property type="project" value="InterPro"/>
</dbReference>
<evidence type="ECO:0000256" key="6">
    <source>
        <dbReference type="SAM" id="MobiDB-lite"/>
    </source>
</evidence>
<dbReference type="GeneID" id="81624591"/>
<organism evidence="9 10">
    <name type="scientific">Penicillium diatomitis</name>
    <dbReference type="NCBI Taxonomy" id="2819901"/>
    <lineage>
        <taxon>Eukaryota</taxon>
        <taxon>Fungi</taxon>
        <taxon>Dikarya</taxon>
        <taxon>Ascomycota</taxon>
        <taxon>Pezizomycotina</taxon>
        <taxon>Eurotiomycetes</taxon>
        <taxon>Eurotiomycetidae</taxon>
        <taxon>Eurotiales</taxon>
        <taxon>Aspergillaceae</taxon>
        <taxon>Penicillium</taxon>
    </lineage>
</organism>
<comment type="subcellular location">
    <subcellularLocation>
        <location evidence="1">Membrane</location>
        <topology evidence="1">Multi-pass membrane protein</topology>
    </subcellularLocation>
</comment>
<dbReference type="AlphaFoldDB" id="A0A9W9X5R1"/>
<accession>A0A9W9X5R1</accession>
<comment type="caution">
    <text evidence="9">The sequence shown here is derived from an EMBL/GenBank/DDBJ whole genome shotgun (WGS) entry which is preliminary data.</text>
</comment>
<evidence type="ECO:0000259" key="8">
    <source>
        <dbReference type="PROSITE" id="PS50850"/>
    </source>
</evidence>
<feature type="transmembrane region" description="Helical" evidence="7">
    <location>
        <begin position="631"/>
        <end position="649"/>
    </location>
</feature>
<evidence type="ECO:0000256" key="3">
    <source>
        <dbReference type="ARBA" id="ARBA00022692"/>
    </source>
</evidence>
<dbReference type="CDD" id="cd17502">
    <property type="entry name" value="MFS_Azr1_MDR_like"/>
    <property type="match status" value="1"/>
</dbReference>
<feature type="compositionally biased region" description="Polar residues" evidence="6">
    <location>
        <begin position="93"/>
        <end position="102"/>
    </location>
</feature>
<evidence type="ECO:0000256" key="2">
    <source>
        <dbReference type="ARBA" id="ARBA00007520"/>
    </source>
</evidence>
<dbReference type="Gene3D" id="1.20.1250.20">
    <property type="entry name" value="MFS general substrate transporter like domains"/>
    <property type="match status" value="1"/>
</dbReference>
<proteinExistence type="inferred from homology"/>
<feature type="transmembrane region" description="Helical" evidence="7">
    <location>
        <begin position="353"/>
        <end position="372"/>
    </location>
</feature>
<dbReference type="GO" id="GO:0005886">
    <property type="term" value="C:plasma membrane"/>
    <property type="evidence" value="ECO:0007669"/>
    <property type="project" value="TreeGrafter"/>
</dbReference>
<feature type="transmembrane region" description="Helical" evidence="7">
    <location>
        <begin position="384"/>
        <end position="403"/>
    </location>
</feature>
<dbReference type="PROSITE" id="PS50850">
    <property type="entry name" value="MFS"/>
    <property type="match status" value="1"/>
</dbReference>
<dbReference type="Proteomes" id="UP001148312">
    <property type="component" value="Unassembled WGS sequence"/>
</dbReference>
<feature type="transmembrane region" description="Helical" evidence="7">
    <location>
        <begin position="424"/>
        <end position="441"/>
    </location>
</feature>
<dbReference type="SUPFAM" id="SSF103473">
    <property type="entry name" value="MFS general substrate transporter"/>
    <property type="match status" value="1"/>
</dbReference>
<evidence type="ECO:0000256" key="1">
    <source>
        <dbReference type="ARBA" id="ARBA00004141"/>
    </source>
</evidence>
<evidence type="ECO:0000313" key="9">
    <source>
        <dbReference type="EMBL" id="KAJ5484752.1"/>
    </source>
</evidence>
<feature type="compositionally biased region" description="Polar residues" evidence="6">
    <location>
        <begin position="22"/>
        <end position="32"/>
    </location>
</feature>
<feature type="region of interest" description="Disordered" evidence="6">
    <location>
        <begin position="1"/>
        <end position="136"/>
    </location>
</feature>
<evidence type="ECO:0000256" key="5">
    <source>
        <dbReference type="ARBA" id="ARBA00023136"/>
    </source>
</evidence>
<dbReference type="Gene3D" id="1.20.1720.10">
    <property type="entry name" value="Multidrug resistance protein D"/>
    <property type="match status" value="1"/>
</dbReference>
<feature type="transmembrane region" description="Helical" evidence="7">
    <location>
        <begin position="213"/>
        <end position="234"/>
    </location>
</feature>
<dbReference type="Pfam" id="PF07690">
    <property type="entry name" value="MFS_1"/>
    <property type="match status" value="1"/>
</dbReference>
<name>A0A9W9X5R1_9EURO</name>
<reference evidence="9" key="2">
    <citation type="journal article" date="2023" name="IMA Fungus">
        <title>Comparative genomic study of the Penicillium genus elucidates a diverse pangenome and 15 lateral gene transfer events.</title>
        <authorList>
            <person name="Petersen C."/>
            <person name="Sorensen T."/>
            <person name="Nielsen M.R."/>
            <person name="Sondergaard T.E."/>
            <person name="Sorensen J.L."/>
            <person name="Fitzpatrick D.A."/>
            <person name="Frisvad J.C."/>
            <person name="Nielsen K.L."/>
        </authorList>
    </citation>
    <scope>NUCLEOTIDE SEQUENCE</scope>
    <source>
        <strain evidence="9">IBT 30728</strain>
    </source>
</reference>
<feature type="transmembrane region" description="Helical" evidence="7">
    <location>
        <begin position="560"/>
        <end position="580"/>
    </location>
</feature>
<feature type="compositionally biased region" description="Basic and acidic residues" evidence="6">
    <location>
        <begin position="104"/>
        <end position="133"/>
    </location>
</feature>
<feature type="transmembrane region" description="Helical" evidence="7">
    <location>
        <begin position="309"/>
        <end position="332"/>
    </location>
</feature>
<feature type="domain" description="Major facilitator superfamily (MFS) profile" evidence="8">
    <location>
        <begin position="147"/>
        <end position="657"/>
    </location>
</feature>
<feature type="transmembrane region" description="Helical" evidence="7">
    <location>
        <begin position="270"/>
        <end position="289"/>
    </location>
</feature>
<feature type="transmembrane region" description="Helical" evidence="7">
    <location>
        <begin position="240"/>
        <end position="258"/>
    </location>
</feature>
<gene>
    <name evidence="9" type="ORF">N7539_004740</name>
</gene>
<dbReference type="RefSeq" id="XP_056789536.1">
    <property type="nucleotide sequence ID" value="XM_056934342.1"/>
</dbReference>
<reference evidence="9" key="1">
    <citation type="submission" date="2022-12" db="EMBL/GenBank/DDBJ databases">
        <authorList>
            <person name="Petersen C."/>
        </authorList>
    </citation>
    <scope>NUCLEOTIDE SEQUENCE</scope>
    <source>
        <strain evidence="9">IBT 30728</strain>
    </source>
</reference>
<feature type="transmembrane region" description="Helical" evidence="7">
    <location>
        <begin position="144"/>
        <end position="170"/>
    </location>
</feature>
<dbReference type="InterPro" id="IPR036259">
    <property type="entry name" value="MFS_trans_sf"/>
</dbReference>